<comment type="caution">
    <text evidence="1">The sequence shown here is derived from an EMBL/GenBank/DDBJ whole genome shotgun (WGS) entry which is preliminary data.</text>
</comment>
<name>A0ACB9BNK8_CICIN</name>
<keyword evidence="2" id="KW-1185">Reference proteome</keyword>
<sequence length="92" mass="9627">MVTEGDVSTTVSCGGECIDHHFTMATEDHPCLAHGIYIPDPTTQGDCVPQVTSTKNTEGQEGDAAIRVDRGVHALTVSSKKCIGGEDGPQTI</sequence>
<dbReference type="Proteomes" id="UP001055811">
    <property type="component" value="Linkage Group LG06"/>
</dbReference>
<reference evidence="2" key="1">
    <citation type="journal article" date="2022" name="Mol. Ecol. Resour.">
        <title>The genomes of chicory, endive, great burdock and yacon provide insights into Asteraceae palaeo-polyploidization history and plant inulin production.</title>
        <authorList>
            <person name="Fan W."/>
            <person name="Wang S."/>
            <person name="Wang H."/>
            <person name="Wang A."/>
            <person name="Jiang F."/>
            <person name="Liu H."/>
            <person name="Zhao H."/>
            <person name="Xu D."/>
            <person name="Zhang Y."/>
        </authorList>
    </citation>
    <scope>NUCLEOTIDE SEQUENCE [LARGE SCALE GENOMIC DNA]</scope>
    <source>
        <strain evidence="2">cv. Punajuju</strain>
    </source>
</reference>
<evidence type="ECO:0000313" key="2">
    <source>
        <dbReference type="Proteomes" id="UP001055811"/>
    </source>
</evidence>
<gene>
    <name evidence="1" type="ORF">L2E82_35359</name>
</gene>
<dbReference type="EMBL" id="CM042014">
    <property type="protein sequence ID" value="KAI3723617.1"/>
    <property type="molecule type" value="Genomic_DNA"/>
</dbReference>
<organism evidence="1 2">
    <name type="scientific">Cichorium intybus</name>
    <name type="common">Chicory</name>
    <dbReference type="NCBI Taxonomy" id="13427"/>
    <lineage>
        <taxon>Eukaryota</taxon>
        <taxon>Viridiplantae</taxon>
        <taxon>Streptophyta</taxon>
        <taxon>Embryophyta</taxon>
        <taxon>Tracheophyta</taxon>
        <taxon>Spermatophyta</taxon>
        <taxon>Magnoliopsida</taxon>
        <taxon>eudicotyledons</taxon>
        <taxon>Gunneridae</taxon>
        <taxon>Pentapetalae</taxon>
        <taxon>asterids</taxon>
        <taxon>campanulids</taxon>
        <taxon>Asterales</taxon>
        <taxon>Asteraceae</taxon>
        <taxon>Cichorioideae</taxon>
        <taxon>Cichorieae</taxon>
        <taxon>Cichoriinae</taxon>
        <taxon>Cichorium</taxon>
    </lineage>
</organism>
<protein>
    <submittedName>
        <fullName evidence="1">Uncharacterized protein</fullName>
    </submittedName>
</protein>
<proteinExistence type="predicted"/>
<evidence type="ECO:0000313" key="1">
    <source>
        <dbReference type="EMBL" id="KAI3723617.1"/>
    </source>
</evidence>
<reference evidence="1 2" key="2">
    <citation type="journal article" date="2022" name="Mol. Ecol. Resour.">
        <title>The genomes of chicory, endive, great burdock and yacon provide insights into Asteraceae paleo-polyploidization history and plant inulin production.</title>
        <authorList>
            <person name="Fan W."/>
            <person name="Wang S."/>
            <person name="Wang H."/>
            <person name="Wang A."/>
            <person name="Jiang F."/>
            <person name="Liu H."/>
            <person name="Zhao H."/>
            <person name="Xu D."/>
            <person name="Zhang Y."/>
        </authorList>
    </citation>
    <scope>NUCLEOTIDE SEQUENCE [LARGE SCALE GENOMIC DNA]</scope>
    <source>
        <strain evidence="2">cv. Punajuju</strain>
        <tissue evidence="1">Leaves</tissue>
    </source>
</reference>
<accession>A0ACB9BNK8</accession>